<evidence type="ECO:0000313" key="1">
    <source>
        <dbReference type="EMBL" id="EGF97479.1"/>
    </source>
</evidence>
<sequence length="95" mass="10785">MVYALNCRYLSERLSRGDCSDTSIHAGHSLHHFRLGQQPPFSISCIQKQRIRLLYPVHLHHTSTGSFSLYQLRKLFIHVGEVALVHKSSGMAILS</sequence>
<dbReference type="HOGENOM" id="CLU_2373227_0_0_1"/>
<dbReference type="KEGG" id="mlr:MELLADRAFT_85323"/>
<dbReference type="Proteomes" id="UP000001072">
    <property type="component" value="Unassembled WGS sequence"/>
</dbReference>
<name>F4SCZ2_MELLP</name>
<protein>
    <submittedName>
        <fullName evidence="1">Uncharacterized protein</fullName>
    </submittedName>
</protein>
<dbReference type="GeneID" id="18933795"/>
<dbReference type="InParanoid" id="F4SCZ2"/>
<dbReference type="AlphaFoldDB" id="F4SCZ2"/>
<evidence type="ECO:0000313" key="2">
    <source>
        <dbReference type="Proteomes" id="UP000001072"/>
    </source>
</evidence>
<reference evidence="2" key="1">
    <citation type="journal article" date="2011" name="Proc. Natl. Acad. Sci. U.S.A.">
        <title>Obligate biotrophy features unraveled by the genomic analysis of rust fungi.</title>
        <authorList>
            <person name="Duplessis S."/>
            <person name="Cuomo C.A."/>
            <person name="Lin Y.-C."/>
            <person name="Aerts A."/>
            <person name="Tisserant E."/>
            <person name="Veneault-Fourrey C."/>
            <person name="Joly D.L."/>
            <person name="Hacquard S."/>
            <person name="Amselem J."/>
            <person name="Cantarel B.L."/>
            <person name="Chiu R."/>
            <person name="Coutinho P.M."/>
            <person name="Feau N."/>
            <person name="Field M."/>
            <person name="Frey P."/>
            <person name="Gelhaye E."/>
            <person name="Goldberg J."/>
            <person name="Grabherr M.G."/>
            <person name="Kodira C.D."/>
            <person name="Kohler A."/>
            <person name="Kuees U."/>
            <person name="Lindquist E.A."/>
            <person name="Lucas S.M."/>
            <person name="Mago R."/>
            <person name="Mauceli E."/>
            <person name="Morin E."/>
            <person name="Murat C."/>
            <person name="Pangilinan J.L."/>
            <person name="Park R."/>
            <person name="Pearson M."/>
            <person name="Quesneville H."/>
            <person name="Rouhier N."/>
            <person name="Sakthikumar S."/>
            <person name="Salamov A.A."/>
            <person name="Schmutz J."/>
            <person name="Selles B."/>
            <person name="Shapiro H."/>
            <person name="Tanguay P."/>
            <person name="Tuskan G.A."/>
            <person name="Henrissat B."/>
            <person name="Van de Peer Y."/>
            <person name="Rouze P."/>
            <person name="Ellis J.G."/>
            <person name="Dodds P.N."/>
            <person name="Schein J.E."/>
            <person name="Zhong S."/>
            <person name="Hamelin R.C."/>
            <person name="Grigoriev I.V."/>
            <person name="Szabo L.J."/>
            <person name="Martin F."/>
        </authorList>
    </citation>
    <scope>NUCLEOTIDE SEQUENCE [LARGE SCALE GENOMIC DNA]</scope>
    <source>
        <strain evidence="2">98AG31 / pathotype 3-4-7</strain>
    </source>
</reference>
<accession>F4SCZ2</accession>
<dbReference type="RefSeq" id="XP_007419246.1">
    <property type="nucleotide sequence ID" value="XM_007419184.1"/>
</dbReference>
<dbReference type="EMBL" id="GL883229">
    <property type="protein sequence ID" value="EGF97479.1"/>
    <property type="molecule type" value="Genomic_DNA"/>
</dbReference>
<organism evidence="2">
    <name type="scientific">Melampsora larici-populina (strain 98AG31 / pathotype 3-4-7)</name>
    <name type="common">Poplar leaf rust fungus</name>
    <dbReference type="NCBI Taxonomy" id="747676"/>
    <lineage>
        <taxon>Eukaryota</taxon>
        <taxon>Fungi</taxon>
        <taxon>Dikarya</taxon>
        <taxon>Basidiomycota</taxon>
        <taxon>Pucciniomycotina</taxon>
        <taxon>Pucciniomycetes</taxon>
        <taxon>Pucciniales</taxon>
        <taxon>Melampsoraceae</taxon>
        <taxon>Melampsora</taxon>
    </lineage>
</organism>
<gene>
    <name evidence="1" type="ORF">MELLADRAFT_85323</name>
</gene>
<proteinExistence type="predicted"/>
<keyword evidence="2" id="KW-1185">Reference proteome</keyword>
<dbReference type="VEuPathDB" id="FungiDB:MELLADRAFT_85323"/>